<proteinExistence type="inferred from homology"/>
<organism evidence="3 4">
    <name type="scientific">Oceanococcus atlanticus</name>
    <dbReference type="NCBI Taxonomy" id="1317117"/>
    <lineage>
        <taxon>Bacteria</taxon>
        <taxon>Pseudomonadati</taxon>
        <taxon>Pseudomonadota</taxon>
        <taxon>Gammaproteobacteria</taxon>
        <taxon>Chromatiales</taxon>
        <taxon>Oceanococcaceae</taxon>
        <taxon>Oceanococcus</taxon>
    </lineage>
</organism>
<evidence type="ECO:0000313" key="3">
    <source>
        <dbReference type="EMBL" id="ORE89432.1"/>
    </source>
</evidence>
<dbReference type="PROSITE" id="PS50206">
    <property type="entry name" value="RHODANESE_3"/>
    <property type="match status" value="1"/>
</dbReference>
<reference evidence="3 4" key="1">
    <citation type="submission" date="2013-04" db="EMBL/GenBank/DDBJ databases">
        <title>Oceanococcus atlanticus 22II-S10r2 Genome Sequencing.</title>
        <authorList>
            <person name="Lai Q."/>
            <person name="Li G."/>
            <person name="Shao Z."/>
        </authorList>
    </citation>
    <scope>NUCLEOTIDE SEQUENCE [LARGE SCALE GENOMIC DNA]</scope>
    <source>
        <strain evidence="3 4">22II-S10r2</strain>
    </source>
</reference>
<dbReference type="Pfam" id="PF00581">
    <property type="entry name" value="Rhodanese"/>
    <property type="match status" value="1"/>
</dbReference>
<comment type="catalytic activity">
    <reaction evidence="1">
        <text>uridine(34) in tRNA + AH2 + O2 = 5-hydroxyuridine(34) in tRNA + A + H2O</text>
        <dbReference type="Rhea" id="RHEA:64224"/>
        <dbReference type="Rhea" id="RHEA-COMP:11727"/>
        <dbReference type="Rhea" id="RHEA-COMP:13381"/>
        <dbReference type="ChEBI" id="CHEBI:13193"/>
        <dbReference type="ChEBI" id="CHEBI:15377"/>
        <dbReference type="ChEBI" id="CHEBI:15379"/>
        <dbReference type="ChEBI" id="CHEBI:17499"/>
        <dbReference type="ChEBI" id="CHEBI:65315"/>
        <dbReference type="ChEBI" id="CHEBI:136877"/>
    </reaction>
</comment>
<evidence type="ECO:0000313" key="4">
    <source>
        <dbReference type="Proteomes" id="UP000192342"/>
    </source>
</evidence>
<dbReference type="PANTHER" id="PTHR43268:SF3">
    <property type="entry name" value="RHODANESE-LIKE DOMAIN-CONTAINING PROTEIN 7-RELATED"/>
    <property type="match status" value="1"/>
</dbReference>
<dbReference type="CDD" id="cd01518">
    <property type="entry name" value="RHOD_YceA"/>
    <property type="match status" value="1"/>
</dbReference>
<comment type="function">
    <text evidence="1">Catalyzes oxygen-dependent 5-hydroxyuridine (ho5U) modification at position 34 in tRNAs.</text>
</comment>
<comment type="caution">
    <text evidence="3">The sequence shown here is derived from an EMBL/GenBank/DDBJ whole genome shotgun (WGS) entry which is preliminary data.</text>
</comment>
<feature type="domain" description="Rhodanese" evidence="2">
    <location>
        <begin position="123"/>
        <end position="217"/>
    </location>
</feature>
<dbReference type="HAMAP" id="MF_00469">
    <property type="entry name" value="TrhO"/>
    <property type="match status" value="1"/>
</dbReference>
<keyword evidence="1" id="KW-0560">Oxidoreductase</keyword>
<dbReference type="Gene3D" id="3.30.70.100">
    <property type="match status" value="1"/>
</dbReference>
<protein>
    <recommendedName>
        <fullName evidence="1">tRNA uridine(34) hydroxylase</fullName>
        <ecNumber evidence="1">1.14.-.-</ecNumber>
    </recommendedName>
    <alternativeName>
        <fullName evidence="1">tRNA hydroxylation protein O</fullName>
    </alternativeName>
</protein>
<dbReference type="EMBL" id="AQQV01000001">
    <property type="protein sequence ID" value="ORE89432.1"/>
    <property type="molecule type" value="Genomic_DNA"/>
</dbReference>
<dbReference type="PANTHER" id="PTHR43268">
    <property type="entry name" value="THIOSULFATE SULFURTRANSFERASE/RHODANESE-LIKE DOMAIN-CONTAINING PROTEIN 2"/>
    <property type="match status" value="1"/>
</dbReference>
<dbReference type="SUPFAM" id="SSF52821">
    <property type="entry name" value="Rhodanese/Cell cycle control phosphatase"/>
    <property type="match status" value="1"/>
</dbReference>
<dbReference type="InterPro" id="IPR040503">
    <property type="entry name" value="TRHO_N"/>
</dbReference>
<dbReference type="GO" id="GO:0016705">
    <property type="term" value="F:oxidoreductase activity, acting on paired donors, with incorporation or reduction of molecular oxygen"/>
    <property type="evidence" value="ECO:0007669"/>
    <property type="project" value="UniProtKB-UniRule"/>
</dbReference>
<dbReference type="AlphaFoldDB" id="A0A1Y1SIB9"/>
<sequence>MSAVVIAALYKFTALPDAPALRDRLEQLCLAHGIKGTLLIAEEGINGTVAGSAQAIAALHDMLLADPRFEGLEYKESQHQDCPFLRLKVRLKQEIVTMGVAEVDPASRNGTYVDAATWNALLDDPDTLVIDTRNDYEVAIGQFGNAISPDTKHFRDFPEYVQRHLDPAKQPKIAMYCTGGIRCEKASHYLLKQGFSEVYHLKGGILQYLEDVAAEDNRWQGECFVFDERVSVDKDLNQGEHRLCRACRQPVSAQDRLNPHYEEGVSCPHCYAQQSEANRARARERIRQVRLAKARGEHHLGPREDHG</sequence>
<keyword evidence="1" id="KW-0819">tRNA processing</keyword>
<keyword evidence="3" id="KW-0808">Transferase</keyword>
<comment type="similarity">
    <text evidence="1">Belongs to the TrhO family.</text>
</comment>
<dbReference type="RefSeq" id="WP_083561029.1">
    <property type="nucleotide sequence ID" value="NZ_AQQV01000001.1"/>
</dbReference>
<evidence type="ECO:0000256" key="1">
    <source>
        <dbReference type="HAMAP-Rule" id="MF_00469"/>
    </source>
</evidence>
<dbReference type="InterPro" id="IPR020936">
    <property type="entry name" value="TrhO"/>
</dbReference>
<dbReference type="GO" id="GO:0006400">
    <property type="term" value="P:tRNA modification"/>
    <property type="evidence" value="ECO:0007669"/>
    <property type="project" value="UniProtKB-UniRule"/>
</dbReference>
<dbReference type="Proteomes" id="UP000192342">
    <property type="component" value="Unassembled WGS sequence"/>
</dbReference>
<keyword evidence="4" id="KW-1185">Reference proteome</keyword>
<evidence type="ECO:0000259" key="2">
    <source>
        <dbReference type="PROSITE" id="PS50206"/>
    </source>
</evidence>
<dbReference type="SMART" id="SM00450">
    <property type="entry name" value="RHOD"/>
    <property type="match status" value="1"/>
</dbReference>
<dbReference type="OrthoDB" id="9778326at2"/>
<name>A0A1Y1SIB9_9GAMM</name>
<dbReference type="STRING" id="1317117.ATO7_06115"/>
<dbReference type="NCBIfam" id="NF001136">
    <property type="entry name" value="PRK00142.1-4"/>
    <property type="match status" value="1"/>
</dbReference>
<dbReference type="Pfam" id="PF17773">
    <property type="entry name" value="UPF0176_N"/>
    <property type="match status" value="1"/>
</dbReference>
<dbReference type="GO" id="GO:0016740">
    <property type="term" value="F:transferase activity"/>
    <property type="evidence" value="ECO:0007669"/>
    <property type="project" value="UniProtKB-KW"/>
</dbReference>
<dbReference type="Gene3D" id="3.40.250.10">
    <property type="entry name" value="Rhodanese-like domain"/>
    <property type="match status" value="1"/>
</dbReference>
<gene>
    <name evidence="1" type="primary">trhO</name>
    <name evidence="3" type="ORF">ATO7_06115</name>
</gene>
<dbReference type="InterPro" id="IPR036873">
    <property type="entry name" value="Rhodanese-like_dom_sf"/>
</dbReference>
<accession>A0A1Y1SIB9</accession>
<dbReference type="EC" id="1.14.-.-" evidence="1"/>
<dbReference type="InterPro" id="IPR001763">
    <property type="entry name" value="Rhodanese-like_dom"/>
</dbReference>